<gene>
    <name evidence="1" type="ORF">AT705_19205</name>
</gene>
<sequence>MDMLGNSTVILTKHIGSNESKKCVNYHQYSLTETVIHRYKQLMGDKLVNRLFNQRHAPAMIKVKMN</sequence>
<protein>
    <submittedName>
        <fullName evidence="1">Uncharacterized protein</fullName>
    </submittedName>
</protein>
<accession>A0A0U3INK6</accession>
<reference evidence="1 2" key="1">
    <citation type="submission" date="2015-12" db="EMBL/GenBank/DDBJ databases">
        <title>Complete genome sequence of Pseudoalteromonas rubra SCSIO 6842, harboring a conjugative plasmid.</title>
        <authorList>
            <person name="Li B."/>
            <person name="Wang X."/>
        </authorList>
    </citation>
    <scope>NUCLEOTIDE SEQUENCE [LARGE SCALE GENOMIC DNA]</scope>
    <source>
        <strain evidence="1 2">SCSIO 6842</strain>
    </source>
</reference>
<evidence type="ECO:0000313" key="1">
    <source>
        <dbReference type="EMBL" id="ALU44892.1"/>
    </source>
</evidence>
<dbReference type="KEGG" id="prr:AT705_19205"/>
<dbReference type="AlphaFoldDB" id="A0A0U3INK6"/>
<evidence type="ECO:0000313" key="2">
    <source>
        <dbReference type="Proteomes" id="UP000069015"/>
    </source>
</evidence>
<dbReference type="EMBL" id="CP013611">
    <property type="protein sequence ID" value="ALU44892.1"/>
    <property type="molecule type" value="Genomic_DNA"/>
</dbReference>
<name>A0A0U3INK6_9GAMM</name>
<proteinExistence type="predicted"/>
<dbReference type="Proteomes" id="UP000069015">
    <property type="component" value="Chromosome 1"/>
</dbReference>
<organism evidence="1 2">
    <name type="scientific">Pseudoalteromonas rubra</name>
    <dbReference type="NCBI Taxonomy" id="43658"/>
    <lineage>
        <taxon>Bacteria</taxon>
        <taxon>Pseudomonadati</taxon>
        <taxon>Pseudomonadota</taxon>
        <taxon>Gammaproteobacteria</taxon>
        <taxon>Alteromonadales</taxon>
        <taxon>Pseudoalteromonadaceae</taxon>
        <taxon>Pseudoalteromonas</taxon>
    </lineage>
</organism>